<dbReference type="AlphaFoldDB" id="A0A2K9NCS9"/>
<evidence type="ECO:0000256" key="1">
    <source>
        <dbReference type="ARBA" id="ARBA00022729"/>
    </source>
</evidence>
<organism evidence="2 3">
    <name type="scientific">Niveispirillum cyanobacteriorum</name>
    <dbReference type="NCBI Taxonomy" id="1612173"/>
    <lineage>
        <taxon>Bacteria</taxon>
        <taxon>Pseudomonadati</taxon>
        <taxon>Pseudomonadota</taxon>
        <taxon>Alphaproteobacteria</taxon>
        <taxon>Rhodospirillales</taxon>
        <taxon>Azospirillaceae</taxon>
        <taxon>Niveispirillum</taxon>
    </lineage>
</organism>
<keyword evidence="2" id="KW-0378">Hydrolase</keyword>
<dbReference type="Pfam" id="PF13365">
    <property type="entry name" value="Trypsin_2"/>
    <property type="match status" value="1"/>
</dbReference>
<dbReference type="InterPro" id="IPR043504">
    <property type="entry name" value="Peptidase_S1_PA_chymotrypsin"/>
</dbReference>
<keyword evidence="2" id="KW-0645">Protease</keyword>
<keyword evidence="1" id="KW-0732">Signal</keyword>
<dbReference type="InterPro" id="IPR001314">
    <property type="entry name" value="Peptidase_S1A"/>
</dbReference>
<evidence type="ECO:0000313" key="2">
    <source>
        <dbReference type="EMBL" id="AUN30792.1"/>
    </source>
</evidence>
<dbReference type="OrthoDB" id="267336at2"/>
<dbReference type="InterPro" id="IPR009003">
    <property type="entry name" value="Peptidase_S1_PA"/>
</dbReference>
<dbReference type="InterPro" id="IPR001254">
    <property type="entry name" value="Trypsin_dom"/>
</dbReference>
<dbReference type="PRINTS" id="PR00722">
    <property type="entry name" value="CHYMOTRYPSIN"/>
</dbReference>
<dbReference type="RefSeq" id="WP_102112464.1">
    <property type="nucleotide sequence ID" value="NZ_BMGN01000008.1"/>
</dbReference>
<dbReference type="Proteomes" id="UP000234752">
    <property type="component" value="Chromosome eg_1"/>
</dbReference>
<dbReference type="Gene3D" id="2.40.10.10">
    <property type="entry name" value="Trypsin-like serine proteases"/>
    <property type="match status" value="2"/>
</dbReference>
<dbReference type="InterPro" id="IPR050966">
    <property type="entry name" value="Glutamyl_endopeptidase"/>
</dbReference>
<dbReference type="PROSITE" id="PS50240">
    <property type="entry name" value="TRYPSIN_DOM"/>
    <property type="match status" value="1"/>
</dbReference>
<protein>
    <submittedName>
        <fullName evidence="2">Protease</fullName>
    </submittedName>
</protein>
<dbReference type="InterPro" id="IPR018114">
    <property type="entry name" value="TRYPSIN_HIS"/>
</dbReference>
<dbReference type="PANTHER" id="PTHR15462">
    <property type="entry name" value="SERINE PROTEASE"/>
    <property type="match status" value="1"/>
</dbReference>
<dbReference type="GO" id="GO:0004252">
    <property type="term" value="F:serine-type endopeptidase activity"/>
    <property type="evidence" value="ECO:0007669"/>
    <property type="project" value="InterPro"/>
</dbReference>
<name>A0A2K9NCS9_9PROT</name>
<accession>A0A2K9NCS9</accession>
<dbReference type="PROSITE" id="PS00134">
    <property type="entry name" value="TRYPSIN_HIS"/>
    <property type="match status" value="1"/>
</dbReference>
<sequence>MRRLTTLILTLATLASPGLAQDMRAPGVAADDSRQIVDITGPPWNSIARVQTNIGGKCTGTVIGPRLVLTAAHCLYNPRTRRLLAAGSLHVLLGYERGDYKTHLTVDALHVPTAYDGTKPGESVRHDWALLRLSAPADVPVLAPASRAAASGDSVALAGFSQDRVHLLMADRDCAVTAQGKPAGPGGMLIFHSCSASRGTSGGPLLVRTDGQWRLGGVNVGITAQAGNLAIWPDGLDGAIKALSAP</sequence>
<dbReference type="SUPFAM" id="SSF50494">
    <property type="entry name" value="Trypsin-like serine proteases"/>
    <property type="match status" value="1"/>
</dbReference>
<dbReference type="PANTHER" id="PTHR15462:SF8">
    <property type="entry name" value="SERINE PROTEASE"/>
    <property type="match status" value="1"/>
</dbReference>
<evidence type="ECO:0000313" key="3">
    <source>
        <dbReference type="Proteomes" id="UP000234752"/>
    </source>
</evidence>
<proteinExistence type="predicted"/>
<reference evidence="2 3" key="1">
    <citation type="submission" date="2017-12" db="EMBL/GenBank/DDBJ databases">
        <title>Genomes of bacteria within cyanobacterial aggregates.</title>
        <authorList>
            <person name="Cai H."/>
        </authorList>
    </citation>
    <scope>NUCLEOTIDE SEQUENCE [LARGE SCALE GENOMIC DNA]</scope>
    <source>
        <strain evidence="2 3">TH16</strain>
    </source>
</reference>
<gene>
    <name evidence="2" type="ORF">C0V82_11485</name>
</gene>
<dbReference type="EMBL" id="CP025611">
    <property type="protein sequence ID" value="AUN30792.1"/>
    <property type="molecule type" value="Genomic_DNA"/>
</dbReference>
<dbReference type="KEGG" id="ncb:C0V82_11485"/>
<dbReference type="SMART" id="SM00020">
    <property type="entry name" value="Tryp_SPc"/>
    <property type="match status" value="1"/>
</dbReference>
<dbReference type="GO" id="GO:0006508">
    <property type="term" value="P:proteolysis"/>
    <property type="evidence" value="ECO:0007669"/>
    <property type="project" value="UniProtKB-KW"/>
</dbReference>
<keyword evidence="3" id="KW-1185">Reference proteome</keyword>